<dbReference type="RefSeq" id="WP_047858299.1">
    <property type="nucleotide sequence ID" value="NZ_CP011509.1"/>
</dbReference>
<evidence type="ECO:0000313" key="19">
    <source>
        <dbReference type="Proteomes" id="UP000256345"/>
    </source>
</evidence>
<dbReference type="InterPro" id="IPR038770">
    <property type="entry name" value="Na+/solute_symporter_sf"/>
</dbReference>
<dbReference type="KEGG" id="age:AA314_06122"/>
<evidence type="ECO:0000256" key="4">
    <source>
        <dbReference type="ARBA" id="ARBA00022449"/>
    </source>
</evidence>
<evidence type="ECO:0000256" key="13">
    <source>
        <dbReference type="SAM" id="MobiDB-lite"/>
    </source>
</evidence>
<evidence type="ECO:0000256" key="11">
    <source>
        <dbReference type="ARBA" id="ARBA00023065"/>
    </source>
</evidence>
<accession>A0AAC8QBM0</accession>
<dbReference type="GO" id="GO:1902600">
    <property type="term" value="P:proton transmembrane transport"/>
    <property type="evidence" value="ECO:0007669"/>
    <property type="project" value="InterPro"/>
</dbReference>
<evidence type="ECO:0000256" key="9">
    <source>
        <dbReference type="ARBA" id="ARBA00022958"/>
    </source>
</evidence>
<protein>
    <submittedName>
        <fullName evidence="16 17">Glutathione-regulated potassium-efflux system protein KefB</fullName>
    </submittedName>
</protein>
<feature type="transmembrane region" description="Helical" evidence="14">
    <location>
        <begin position="328"/>
        <end position="348"/>
    </location>
</feature>
<keyword evidence="9" id="KW-0630">Potassium</keyword>
<organism evidence="16 18">
    <name type="scientific">Archangium gephyra</name>
    <dbReference type="NCBI Taxonomy" id="48"/>
    <lineage>
        <taxon>Bacteria</taxon>
        <taxon>Pseudomonadati</taxon>
        <taxon>Myxococcota</taxon>
        <taxon>Myxococcia</taxon>
        <taxon>Myxococcales</taxon>
        <taxon>Cystobacterineae</taxon>
        <taxon>Archangiaceae</taxon>
        <taxon>Archangium</taxon>
    </lineage>
</organism>
<dbReference type="Proteomes" id="UP000035579">
    <property type="component" value="Chromosome"/>
</dbReference>
<dbReference type="EMBL" id="CP011509">
    <property type="protein sequence ID" value="AKJ04496.1"/>
    <property type="molecule type" value="Genomic_DNA"/>
</dbReference>
<dbReference type="InterPro" id="IPR036291">
    <property type="entry name" value="NAD(P)-bd_dom_sf"/>
</dbReference>
<name>A0AAC8QBM0_9BACT</name>
<keyword evidence="11" id="KW-0406">Ion transport</keyword>
<dbReference type="FunFam" id="3.40.50.720:FF:000036">
    <property type="entry name" value="Glutathione-regulated potassium-efflux system protein KefB"/>
    <property type="match status" value="1"/>
</dbReference>
<keyword evidence="19" id="KW-1185">Reference proteome</keyword>
<reference evidence="17 19" key="2">
    <citation type="submission" date="2018-08" db="EMBL/GenBank/DDBJ databases">
        <title>Genomic Encyclopedia of Archaeal and Bacterial Type Strains, Phase II (KMG-II): from individual species to whole genera.</title>
        <authorList>
            <person name="Goeker M."/>
        </authorList>
    </citation>
    <scope>NUCLEOTIDE SEQUENCE [LARGE SCALE GENOMIC DNA]</scope>
    <source>
        <strain evidence="17 19">DSM 2261</strain>
    </source>
</reference>
<dbReference type="AlphaFoldDB" id="A0AAC8QBM0"/>
<dbReference type="GO" id="GO:0006813">
    <property type="term" value="P:potassium ion transport"/>
    <property type="evidence" value="ECO:0007669"/>
    <property type="project" value="UniProtKB-KW"/>
</dbReference>
<dbReference type="Gene3D" id="3.40.50.720">
    <property type="entry name" value="NAD(P)-binding Rossmann-like Domain"/>
    <property type="match status" value="1"/>
</dbReference>
<feature type="transmembrane region" description="Helical" evidence="14">
    <location>
        <begin position="360"/>
        <end position="379"/>
    </location>
</feature>
<keyword evidence="6" id="KW-0997">Cell inner membrane</keyword>
<feature type="transmembrane region" description="Helical" evidence="14">
    <location>
        <begin position="53"/>
        <end position="72"/>
    </location>
</feature>
<feature type="transmembrane region" description="Helical" evidence="14">
    <location>
        <begin position="84"/>
        <end position="106"/>
    </location>
</feature>
<dbReference type="PROSITE" id="PS51201">
    <property type="entry name" value="RCK_N"/>
    <property type="match status" value="1"/>
</dbReference>
<dbReference type="GO" id="GO:0015297">
    <property type="term" value="F:antiporter activity"/>
    <property type="evidence" value="ECO:0007669"/>
    <property type="project" value="UniProtKB-KW"/>
</dbReference>
<evidence type="ECO:0000256" key="2">
    <source>
        <dbReference type="ARBA" id="ARBA00005551"/>
    </source>
</evidence>
<dbReference type="Gene3D" id="1.20.1530.20">
    <property type="match status" value="1"/>
</dbReference>
<evidence type="ECO:0000256" key="1">
    <source>
        <dbReference type="ARBA" id="ARBA00004429"/>
    </source>
</evidence>
<dbReference type="Pfam" id="PF02254">
    <property type="entry name" value="TrkA_N"/>
    <property type="match status" value="1"/>
</dbReference>
<evidence type="ECO:0000259" key="15">
    <source>
        <dbReference type="PROSITE" id="PS51201"/>
    </source>
</evidence>
<evidence type="ECO:0000256" key="10">
    <source>
        <dbReference type="ARBA" id="ARBA00022989"/>
    </source>
</evidence>
<dbReference type="GO" id="GO:0005886">
    <property type="term" value="C:plasma membrane"/>
    <property type="evidence" value="ECO:0007669"/>
    <property type="project" value="UniProtKB-SubCell"/>
</dbReference>
<dbReference type="InterPro" id="IPR003148">
    <property type="entry name" value="RCK_N"/>
</dbReference>
<comment type="similarity">
    <text evidence="2">Belongs to the monovalent cation:proton antiporter 2 (CPA2) transporter (TC 2.A.37) family.</text>
</comment>
<comment type="subcellular location">
    <subcellularLocation>
        <location evidence="1">Cell inner membrane</location>
        <topology evidence="1">Multi-pass membrane protein</topology>
    </subcellularLocation>
</comment>
<keyword evidence="12 14" id="KW-0472">Membrane</keyword>
<evidence type="ECO:0000313" key="16">
    <source>
        <dbReference type="EMBL" id="AKJ04496.1"/>
    </source>
</evidence>
<gene>
    <name evidence="16" type="ORF">AA314_06122</name>
    <name evidence="17" type="ORF">ATI61_101418</name>
</gene>
<sequence>MSILNEVAIFLIAAVIAVPLFKRLGLGSILGYLAAGALIGRSGLKLIREPEHVLHFAEFGVVLFLFIVGLELQPARLWALRRSVFGLGLAQVVLSALVLTGAGMLLGLSMKAALIAGLGLSLSSTAIALQLLGERQQLTARHGRESFAILLFQDLAVIPLLAILPLLSERPEVAGGGGGQGLLLSLLKVVAVLAVVVLSGRFLVRPAFRLIASTQLQELFTAATLLVVVGVALLMNFAGISMALGTFLAGVLLADSEYRHELEADIEPFKGLLLGLFFIAVGMSMNLELVTERPLLIAACVVGVMVLKGGVLFWLGRPMGLMLQGRRIMALALAQGGEFGFVLFGAAATAGVMDSALTEQLVVVVSLSMAATPILLALHDRVVERLLRRSVPAEYDHLEDAEQQPVIIAGFGRYGQIIGRVLNMLDIGFTALEVSPEQVDFLRRYGNKIYYGDASRLDLLRAAGAGKAKLFVLAIDDPDASVRTAQLVRANFPGLPVYARARNRAHAYQLLDEGVKILNRETLLSSLEMAGFVLQGLGFDEERARHIMERFRSYDEQLLQKQYAVYQDEEKLLQTAQQAREELRSLFEQDNRPQTQAQLQEDGADQPHASTPPRSQPPTA</sequence>
<feature type="transmembrane region" description="Helical" evidence="14">
    <location>
        <begin position="112"/>
        <end position="133"/>
    </location>
</feature>
<dbReference type="Proteomes" id="UP000256345">
    <property type="component" value="Unassembled WGS sequence"/>
</dbReference>
<reference evidence="16 18" key="1">
    <citation type="submission" date="2015-05" db="EMBL/GenBank/DDBJ databases">
        <title>Genome assembly of Archangium gephyra DSM 2261.</title>
        <authorList>
            <person name="Sharma G."/>
            <person name="Subramanian S."/>
        </authorList>
    </citation>
    <scope>NUCLEOTIDE SEQUENCE [LARGE SCALE GENOMIC DNA]</scope>
    <source>
        <strain evidence="16 18">DSM 2261</strain>
    </source>
</reference>
<keyword evidence="5" id="KW-1003">Cell membrane</keyword>
<evidence type="ECO:0000256" key="8">
    <source>
        <dbReference type="ARBA" id="ARBA00022692"/>
    </source>
</evidence>
<keyword evidence="7" id="KW-0633">Potassium transport</keyword>
<evidence type="ECO:0000256" key="12">
    <source>
        <dbReference type="ARBA" id="ARBA00023136"/>
    </source>
</evidence>
<evidence type="ECO:0000313" key="18">
    <source>
        <dbReference type="Proteomes" id="UP000035579"/>
    </source>
</evidence>
<feature type="domain" description="RCK N-terminal" evidence="15">
    <location>
        <begin position="403"/>
        <end position="522"/>
    </location>
</feature>
<feature type="transmembrane region" description="Helical" evidence="14">
    <location>
        <begin position="145"/>
        <end position="167"/>
    </location>
</feature>
<dbReference type="PANTHER" id="PTHR46157">
    <property type="entry name" value="K(+) EFFLUX ANTIPORTER 3, CHLOROPLASTIC"/>
    <property type="match status" value="1"/>
</dbReference>
<evidence type="ECO:0000256" key="7">
    <source>
        <dbReference type="ARBA" id="ARBA00022538"/>
    </source>
</evidence>
<dbReference type="FunFam" id="1.20.1530.20:FF:000001">
    <property type="entry name" value="Glutathione-regulated potassium-efflux system protein KefB"/>
    <property type="match status" value="1"/>
</dbReference>
<feature type="transmembrane region" description="Helical" evidence="14">
    <location>
        <begin position="7"/>
        <end position="33"/>
    </location>
</feature>
<evidence type="ECO:0000313" key="17">
    <source>
        <dbReference type="EMBL" id="REG37434.1"/>
    </source>
</evidence>
<dbReference type="NCBIfam" id="TIGR00932">
    <property type="entry name" value="2a37"/>
    <property type="match status" value="1"/>
</dbReference>
<dbReference type="Pfam" id="PF00999">
    <property type="entry name" value="Na_H_Exchanger"/>
    <property type="match status" value="1"/>
</dbReference>
<dbReference type="EMBL" id="QUMU01000001">
    <property type="protein sequence ID" value="REG37434.1"/>
    <property type="molecule type" value="Genomic_DNA"/>
</dbReference>
<keyword evidence="3" id="KW-0813">Transport</keyword>
<proteinExistence type="inferred from homology"/>
<dbReference type="InterPro" id="IPR004771">
    <property type="entry name" value="K/H_exchanger"/>
</dbReference>
<evidence type="ECO:0000256" key="3">
    <source>
        <dbReference type="ARBA" id="ARBA00022448"/>
    </source>
</evidence>
<evidence type="ECO:0000256" key="14">
    <source>
        <dbReference type="SAM" id="Phobius"/>
    </source>
</evidence>
<dbReference type="GO" id="GO:0008324">
    <property type="term" value="F:monoatomic cation transmembrane transporter activity"/>
    <property type="evidence" value="ECO:0007669"/>
    <property type="project" value="InterPro"/>
</dbReference>
<feature type="transmembrane region" description="Helical" evidence="14">
    <location>
        <begin position="295"/>
        <end position="316"/>
    </location>
</feature>
<evidence type="ECO:0000256" key="6">
    <source>
        <dbReference type="ARBA" id="ARBA00022519"/>
    </source>
</evidence>
<evidence type="ECO:0000256" key="5">
    <source>
        <dbReference type="ARBA" id="ARBA00022475"/>
    </source>
</evidence>
<dbReference type="PANTHER" id="PTHR46157:SF4">
    <property type="entry name" value="K(+) EFFLUX ANTIPORTER 3, CHLOROPLASTIC"/>
    <property type="match status" value="1"/>
</dbReference>
<keyword evidence="4" id="KW-0050">Antiport</keyword>
<feature type="transmembrane region" description="Helical" evidence="14">
    <location>
        <begin position="182"/>
        <end position="204"/>
    </location>
</feature>
<keyword evidence="8 14" id="KW-0812">Transmembrane</keyword>
<dbReference type="InterPro" id="IPR006153">
    <property type="entry name" value="Cation/H_exchanger_TM"/>
</dbReference>
<feature type="region of interest" description="Disordered" evidence="13">
    <location>
        <begin position="583"/>
        <end position="620"/>
    </location>
</feature>
<dbReference type="SUPFAM" id="SSF51735">
    <property type="entry name" value="NAD(P)-binding Rossmann-fold domains"/>
    <property type="match status" value="1"/>
</dbReference>
<keyword evidence="10 14" id="KW-1133">Transmembrane helix</keyword>